<evidence type="ECO:0000313" key="3">
    <source>
        <dbReference type="Proteomes" id="UP000199518"/>
    </source>
</evidence>
<evidence type="ECO:0000313" key="2">
    <source>
        <dbReference type="EMBL" id="SFI35268.1"/>
    </source>
</evidence>
<dbReference type="Proteomes" id="UP000199518">
    <property type="component" value="Unassembled WGS sequence"/>
</dbReference>
<dbReference type="AlphaFoldDB" id="A0A1I3HHL5"/>
<evidence type="ECO:0000256" key="1">
    <source>
        <dbReference type="SAM" id="Phobius"/>
    </source>
</evidence>
<keyword evidence="1" id="KW-1133">Transmembrane helix</keyword>
<keyword evidence="3" id="KW-1185">Reference proteome</keyword>
<organism evidence="2 3">
    <name type="scientific">Planctomicrobium piriforme</name>
    <dbReference type="NCBI Taxonomy" id="1576369"/>
    <lineage>
        <taxon>Bacteria</taxon>
        <taxon>Pseudomonadati</taxon>
        <taxon>Planctomycetota</taxon>
        <taxon>Planctomycetia</taxon>
        <taxon>Planctomycetales</taxon>
        <taxon>Planctomycetaceae</taxon>
        <taxon>Planctomicrobium</taxon>
    </lineage>
</organism>
<keyword evidence="1" id="KW-0472">Membrane</keyword>
<reference evidence="3" key="1">
    <citation type="submission" date="2016-10" db="EMBL/GenBank/DDBJ databases">
        <authorList>
            <person name="Varghese N."/>
            <person name="Submissions S."/>
        </authorList>
    </citation>
    <scope>NUCLEOTIDE SEQUENCE [LARGE SCALE GENOMIC DNA]</scope>
    <source>
        <strain evidence="3">DSM 26348</strain>
    </source>
</reference>
<keyword evidence="1" id="KW-0812">Transmembrane</keyword>
<accession>A0A1I3HHL5</accession>
<sequence length="110" mass="13005">MCQDALVEDLIPSRPRWYDLPAMLLLHRPMRCRMCNDRYYVYRKLSRSGSTGDRQRAASFGIFPRLWMHYAFFVVIIGGIGLAMYPQRVIRMQQRLAKMFQQQETVDAAQ</sequence>
<proteinExistence type="predicted"/>
<feature type="transmembrane region" description="Helical" evidence="1">
    <location>
        <begin position="67"/>
        <end position="85"/>
    </location>
</feature>
<protein>
    <submittedName>
        <fullName evidence="2">Uncharacterized protein</fullName>
    </submittedName>
</protein>
<gene>
    <name evidence="2" type="ORF">SAMN05421753_10869</name>
</gene>
<dbReference type="EMBL" id="FOQD01000008">
    <property type="protein sequence ID" value="SFI35268.1"/>
    <property type="molecule type" value="Genomic_DNA"/>
</dbReference>
<name>A0A1I3HHL5_9PLAN</name>